<feature type="transmembrane region" description="Helical" evidence="1">
    <location>
        <begin position="114"/>
        <end position="131"/>
    </location>
</feature>
<dbReference type="RefSeq" id="WP_259611606.1">
    <property type="nucleotide sequence ID" value="NZ_CP091139.2"/>
</dbReference>
<keyword evidence="1" id="KW-0472">Membrane</keyword>
<evidence type="ECO:0000313" key="2">
    <source>
        <dbReference type="EMBL" id="UUT35061.1"/>
    </source>
</evidence>
<keyword evidence="1" id="KW-0812">Transmembrane</keyword>
<protein>
    <recommendedName>
        <fullName evidence="4">MFS transporter</fullName>
    </recommendedName>
</protein>
<feature type="transmembrane region" description="Helical" evidence="1">
    <location>
        <begin position="26"/>
        <end position="43"/>
    </location>
</feature>
<dbReference type="Proteomes" id="UP001054811">
    <property type="component" value="Chromosome"/>
</dbReference>
<evidence type="ECO:0000256" key="1">
    <source>
        <dbReference type="SAM" id="Phobius"/>
    </source>
</evidence>
<keyword evidence="3" id="KW-1185">Reference proteome</keyword>
<name>A0ABY5NIU6_9MICO</name>
<keyword evidence="1" id="KW-1133">Transmembrane helix</keyword>
<organism evidence="2 3">
    <name type="scientific">Microbacterium elymi</name>
    <dbReference type="NCBI Taxonomy" id="2909587"/>
    <lineage>
        <taxon>Bacteria</taxon>
        <taxon>Bacillati</taxon>
        <taxon>Actinomycetota</taxon>
        <taxon>Actinomycetes</taxon>
        <taxon>Micrococcales</taxon>
        <taxon>Microbacteriaceae</taxon>
        <taxon>Microbacterium</taxon>
    </lineage>
</organism>
<accession>A0ABY5NIU6</accession>
<dbReference type="EMBL" id="CP091139">
    <property type="protein sequence ID" value="UUT35061.1"/>
    <property type="molecule type" value="Genomic_DNA"/>
</dbReference>
<gene>
    <name evidence="2" type="ORF">L2X98_32705</name>
</gene>
<sequence>MTAALVTALVAATAHTFAGGGAPSPLLVGIAVILAAPLAVALVGRRGSAVRTAAAVAAAQGVFHLAFALFADPGAVTYTAAPGMVGHAAAHTTMTMTTLHGAGSHDMSPGSPMILAHLVAALVTFALLWRGERMLRALGRGIRRLVPLLVIAPWRPEVRRRIGDVLPDIPVLRSRRAPVVAGRGPPLAA</sequence>
<proteinExistence type="predicted"/>
<evidence type="ECO:0008006" key="4">
    <source>
        <dbReference type="Google" id="ProtNLM"/>
    </source>
</evidence>
<feature type="transmembrane region" description="Helical" evidence="1">
    <location>
        <begin position="50"/>
        <end position="71"/>
    </location>
</feature>
<evidence type="ECO:0000313" key="3">
    <source>
        <dbReference type="Proteomes" id="UP001054811"/>
    </source>
</evidence>
<reference evidence="2" key="1">
    <citation type="submission" date="2022-01" db="EMBL/GenBank/DDBJ databases">
        <title>Microbacterium eymi and Microbacterium rhizovicinus sp. nov., isolated from the rhizospheric soil of Elymus tsukushiensis, a plant native to the Dokdo Islands, Republic of Korea.</title>
        <authorList>
            <person name="Hwang Y.J."/>
        </authorList>
    </citation>
    <scope>NUCLEOTIDE SEQUENCE</scope>
    <source>
        <strain evidence="2">KUDC0405</strain>
    </source>
</reference>